<protein>
    <submittedName>
        <fullName evidence="1">Uncharacterized protein</fullName>
    </submittedName>
</protein>
<proteinExistence type="predicted"/>
<reference evidence="1" key="1">
    <citation type="submission" date="2014-09" db="EMBL/GenBank/DDBJ databases">
        <authorList>
            <person name="Magalhaes I.L.F."/>
            <person name="Oliveira U."/>
            <person name="Santos F.R."/>
            <person name="Vidigal T.H.D.A."/>
            <person name="Brescovit A.D."/>
            <person name="Santos A.J."/>
        </authorList>
    </citation>
    <scope>NUCLEOTIDE SEQUENCE</scope>
    <source>
        <tissue evidence="1">Shoot tissue taken approximately 20 cm above the soil surface</tissue>
    </source>
</reference>
<sequence length="14" mass="1312">MLPGATASAPLIIG</sequence>
<name>A0A0A9CA36_ARUDO</name>
<accession>A0A0A9CA36</accession>
<organism evidence="1">
    <name type="scientific">Arundo donax</name>
    <name type="common">Giant reed</name>
    <name type="synonym">Donax arundinaceus</name>
    <dbReference type="NCBI Taxonomy" id="35708"/>
    <lineage>
        <taxon>Eukaryota</taxon>
        <taxon>Viridiplantae</taxon>
        <taxon>Streptophyta</taxon>
        <taxon>Embryophyta</taxon>
        <taxon>Tracheophyta</taxon>
        <taxon>Spermatophyta</taxon>
        <taxon>Magnoliopsida</taxon>
        <taxon>Liliopsida</taxon>
        <taxon>Poales</taxon>
        <taxon>Poaceae</taxon>
        <taxon>PACMAD clade</taxon>
        <taxon>Arundinoideae</taxon>
        <taxon>Arundineae</taxon>
        <taxon>Arundo</taxon>
    </lineage>
</organism>
<evidence type="ECO:0000313" key="1">
    <source>
        <dbReference type="EMBL" id="JAD73124.1"/>
    </source>
</evidence>
<reference evidence="1" key="2">
    <citation type="journal article" date="2015" name="Data Brief">
        <title>Shoot transcriptome of the giant reed, Arundo donax.</title>
        <authorList>
            <person name="Barrero R.A."/>
            <person name="Guerrero F.D."/>
            <person name="Moolhuijzen P."/>
            <person name="Goolsby J.A."/>
            <person name="Tidwell J."/>
            <person name="Bellgard S.E."/>
            <person name="Bellgard M.I."/>
        </authorList>
    </citation>
    <scope>NUCLEOTIDE SEQUENCE</scope>
    <source>
        <tissue evidence="1">Shoot tissue taken approximately 20 cm above the soil surface</tissue>
    </source>
</reference>
<dbReference type="EMBL" id="GBRH01224771">
    <property type="protein sequence ID" value="JAD73124.1"/>
    <property type="molecule type" value="Transcribed_RNA"/>
</dbReference>